<reference evidence="2 3" key="1">
    <citation type="journal article" date="2011" name="J. Bacteriol.">
        <title>Genome sequence of the obligate intracellular animal pathogen Chlamydia pecorum E58.</title>
        <authorList>
            <person name="Mojica S."/>
            <person name="Huot Creasy H."/>
            <person name="Daugherty S."/>
            <person name="Read T.D."/>
            <person name="Kim T."/>
            <person name="Kaltenboeck B."/>
            <person name="Bavoil P."/>
            <person name="Myers G.S."/>
        </authorList>
    </citation>
    <scope>NUCLEOTIDE SEQUENCE [LARGE SCALE GENOMIC DNA]</scope>
    <source>
        <strain evidence="2 3">E58</strain>
    </source>
</reference>
<protein>
    <submittedName>
        <fullName evidence="2">Uncharacterized protein</fullName>
    </submittedName>
</protein>
<dbReference type="KEGG" id="cpm:G5S_0092"/>
<organism evidence="2 3">
    <name type="scientific">Chlamydia pecorum (strain ATCC VR-628 / DSM 29919 / E58)</name>
    <name type="common">Chlamydophila pecorum</name>
    <dbReference type="NCBI Taxonomy" id="331635"/>
    <lineage>
        <taxon>Bacteria</taxon>
        <taxon>Pseudomonadati</taxon>
        <taxon>Chlamydiota</taxon>
        <taxon>Chlamydiia</taxon>
        <taxon>Chlamydiales</taxon>
        <taxon>Chlamydiaceae</taxon>
        <taxon>Chlamydia/Chlamydophila group</taxon>
        <taxon>Chlamydia</taxon>
    </lineage>
</organism>
<sequence length="150" mass="16934">MRAIRCIFFALLLIFPSMSQANEVSSVSLIEKDASVKATQFYHKYQEGLEEAKCLGKELIFVFLSEGDDQERVVYWYEVASSLYNFFKDVATIVVMIPENNESLSEVVKNIKDFKSLFPEVAFPPSCLVSIELLENGEASVVDILSLEDS</sequence>
<name>A0AA34RCC4_CHLPE</name>
<feature type="chain" id="PRO_5041325295" evidence="1">
    <location>
        <begin position="22"/>
        <end position="150"/>
    </location>
</feature>
<evidence type="ECO:0000256" key="1">
    <source>
        <dbReference type="SAM" id="SignalP"/>
    </source>
</evidence>
<dbReference type="EMBL" id="CP002608">
    <property type="protein sequence ID" value="AEB41121.1"/>
    <property type="molecule type" value="Genomic_DNA"/>
</dbReference>
<evidence type="ECO:0000313" key="3">
    <source>
        <dbReference type="Proteomes" id="UP000008305"/>
    </source>
</evidence>
<dbReference type="AlphaFoldDB" id="A0AA34RCC4"/>
<keyword evidence="1" id="KW-0732">Signal</keyword>
<dbReference type="RefSeq" id="WP_013712200.1">
    <property type="nucleotide sequence ID" value="NC_015408.1"/>
</dbReference>
<feature type="signal peptide" evidence="1">
    <location>
        <begin position="1"/>
        <end position="21"/>
    </location>
</feature>
<evidence type="ECO:0000313" key="2">
    <source>
        <dbReference type="EMBL" id="AEB41121.1"/>
    </source>
</evidence>
<accession>A0AA34RCC4</accession>
<keyword evidence="3" id="KW-1185">Reference proteome</keyword>
<gene>
    <name evidence="2" type="ordered locus">G5S_0092</name>
</gene>
<proteinExistence type="predicted"/>
<dbReference type="Proteomes" id="UP000008305">
    <property type="component" value="Chromosome"/>
</dbReference>